<dbReference type="Proteomes" id="UP000565441">
    <property type="component" value="Unassembled WGS sequence"/>
</dbReference>
<evidence type="ECO:0000313" key="7">
    <source>
        <dbReference type="Proteomes" id="UP000565441"/>
    </source>
</evidence>
<gene>
    <name evidence="6" type="ORF">D9615_004930</name>
</gene>
<dbReference type="InterPro" id="IPR052980">
    <property type="entry name" value="Crinkler_effector"/>
</dbReference>
<name>A0A8H5M708_9AGAR</name>
<evidence type="ECO:0000259" key="5">
    <source>
        <dbReference type="Pfam" id="PF20147"/>
    </source>
</evidence>
<dbReference type="GO" id="GO:0043657">
    <property type="term" value="C:host cell"/>
    <property type="evidence" value="ECO:0007669"/>
    <property type="project" value="UniProtKB-SubCell"/>
</dbReference>
<feature type="region of interest" description="Disordered" evidence="4">
    <location>
        <begin position="111"/>
        <end position="144"/>
    </location>
</feature>
<evidence type="ECO:0000313" key="6">
    <source>
        <dbReference type="EMBL" id="KAF5383198.1"/>
    </source>
</evidence>
<evidence type="ECO:0000256" key="2">
    <source>
        <dbReference type="ARBA" id="ARBA00004613"/>
    </source>
</evidence>
<dbReference type="PANTHER" id="PTHR33129">
    <property type="entry name" value="PROTEIN KINASE DOMAIN-CONTAINING PROTEIN-RELATED"/>
    <property type="match status" value="1"/>
</dbReference>
<keyword evidence="7" id="KW-1185">Reference proteome</keyword>
<dbReference type="InterPro" id="IPR045379">
    <property type="entry name" value="Crinkler_N"/>
</dbReference>
<keyword evidence="3" id="KW-0964">Secreted</keyword>
<proteinExistence type="predicted"/>
<dbReference type="AlphaFoldDB" id="A0A8H5M708"/>
<organism evidence="6 7">
    <name type="scientific">Tricholomella constricta</name>
    <dbReference type="NCBI Taxonomy" id="117010"/>
    <lineage>
        <taxon>Eukaryota</taxon>
        <taxon>Fungi</taxon>
        <taxon>Dikarya</taxon>
        <taxon>Basidiomycota</taxon>
        <taxon>Agaricomycotina</taxon>
        <taxon>Agaricomycetes</taxon>
        <taxon>Agaricomycetidae</taxon>
        <taxon>Agaricales</taxon>
        <taxon>Tricholomatineae</taxon>
        <taxon>Lyophyllaceae</taxon>
        <taxon>Tricholomella</taxon>
    </lineage>
</organism>
<dbReference type="OrthoDB" id="3055560at2759"/>
<comment type="subcellular location">
    <subcellularLocation>
        <location evidence="1">Host cell</location>
    </subcellularLocation>
    <subcellularLocation>
        <location evidence="2">Secreted</location>
    </subcellularLocation>
</comment>
<dbReference type="PANTHER" id="PTHR33129:SF1">
    <property type="entry name" value="ATP-BINDING PROTEIN"/>
    <property type="match status" value="1"/>
</dbReference>
<dbReference type="GO" id="GO:0005576">
    <property type="term" value="C:extracellular region"/>
    <property type="evidence" value="ECO:0007669"/>
    <property type="project" value="UniProtKB-SubCell"/>
</dbReference>
<accession>A0A8H5M708</accession>
<sequence>MPEEKIMTIWCSVDLDDAPAQVRFPESANIDYLKEVIKEKFELNVRASRLVLWKLIKPEPVGPDTTFADRIRSRGNNVKEFAIRLSTEEMVSEVFLELRKREVQVLVEVPSTTSRKRSASPAEMDGRTSGPKRSDTFKHLHSPYTSDDADLPSDAWLVEVHSKIWDRQDLSSKLFHKVDVTLAHYDALQERLRKLHPDRDSSDYIAGANEVLSIKLEILQRYQPIPVSAPSPFLQRAHSGNEQIPVNDREDLEESDGNNAELSSFFPATLEFLDLSSLGLQNQPPRLPLPLFLRQEYSLISRLLEARPATSSGCTIVSGQPGTGKTAFLHLKVIESMISGRAFLYQTVNGVVYHVSRTVKEIKSWPSDEPIVAFVDADSGTIMPASFLRRHSVQIIAASSPGGTEQSWLKQGDSLGFVATLAADLWSPDELFLTGIFLHPHDLSFKRLKESVSYFGLNPRRCFGASQSENNLLQLTREIENKIRSVSVKIDILTLLNSAYTSRGVSHAIFELAPSDGRRLLGDARIGAVSPWALDMLLKEYETRQANAAADFYISIAGMPSAGSLRGRLMERQVLKYFDTLHGPQDFSIRSLASSTISEWTYPGPAVPSPNILHME</sequence>
<dbReference type="EMBL" id="JAACJP010000007">
    <property type="protein sequence ID" value="KAF5383198.1"/>
    <property type="molecule type" value="Genomic_DNA"/>
</dbReference>
<dbReference type="Pfam" id="PF20147">
    <property type="entry name" value="Crinkler"/>
    <property type="match status" value="1"/>
</dbReference>
<reference evidence="6 7" key="1">
    <citation type="journal article" date="2020" name="ISME J.">
        <title>Uncovering the hidden diversity of litter-decomposition mechanisms in mushroom-forming fungi.</title>
        <authorList>
            <person name="Floudas D."/>
            <person name="Bentzer J."/>
            <person name="Ahren D."/>
            <person name="Johansson T."/>
            <person name="Persson P."/>
            <person name="Tunlid A."/>
        </authorList>
    </citation>
    <scope>NUCLEOTIDE SEQUENCE [LARGE SCALE GENOMIC DNA]</scope>
    <source>
        <strain evidence="6 7">CBS 661.87</strain>
    </source>
</reference>
<evidence type="ECO:0000256" key="4">
    <source>
        <dbReference type="SAM" id="MobiDB-lite"/>
    </source>
</evidence>
<comment type="caution">
    <text evidence="6">The sequence shown here is derived from an EMBL/GenBank/DDBJ whole genome shotgun (WGS) entry which is preliminary data.</text>
</comment>
<evidence type="ECO:0000256" key="3">
    <source>
        <dbReference type="ARBA" id="ARBA00022525"/>
    </source>
</evidence>
<feature type="domain" description="Crinkler effector protein N-terminal" evidence="5">
    <location>
        <begin position="7"/>
        <end position="108"/>
    </location>
</feature>
<evidence type="ECO:0000256" key="1">
    <source>
        <dbReference type="ARBA" id="ARBA00004340"/>
    </source>
</evidence>
<protein>
    <recommendedName>
        <fullName evidence="5">Crinkler effector protein N-terminal domain-containing protein</fullName>
    </recommendedName>
</protein>